<dbReference type="PROSITE" id="PS51683">
    <property type="entry name" value="SAM_OMT_II"/>
    <property type="match status" value="1"/>
</dbReference>
<dbReference type="Pfam" id="PF21212">
    <property type="entry name" value="Dimerisation2-like_dom"/>
    <property type="match status" value="1"/>
</dbReference>
<dbReference type="PANTHER" id="PTHR43712">
    <property type="entry name" value="PUTATIVE (AFU_ORTHOLOGUE AFUA_4G14580)-RELATED"/>
    <property type="match status" value="1"/>
</dbReference>
<dbReference type="Gene3D" id="1.10.10.10">
    <property type="entry name" value="Winged helix-like DNA-binding domain superfamily/Winged helix DNA-binding domain"/>
    <property type="match status" value="1"/>
</dbReference>
<dbReference type="Pfam" id="PF00891">
    <property type="entry name" value="Methyltransf_2"/>
    <property type="match status" value="1"/>
</dbReference>
<dbReference type="InterPro" id="IPR029063">
    <property type="entry name" value="SAM-dependent_MTases_sf"/>
</dbReference>
<dbReference type="AlphaFoldDB" id="A0A6I1EGJ3"/>
<dbReference type="InterPro" id="IPR036388">
    <property type="entry name" value="WH-like_DNA-bd_sf"/>
</dbReference>
<dbReference type="Gene3D" id="1.20.58.1390">
    <property type="match status" value="1"/>
</dbReference>
<keyword evidence="2" id="KW-0808">Transferase</keyword>
<dbReference type="InterPro" id="IPR049480">
    <property type="entry name" value="BVU_1015-like_N"/>
</dbReference>
<evidence type="ECO:0000313" key="6">
    <source>
        <dbReference type="EMBL" id="KAB7653568.1"/>
    </source>
</evidence>
<dbReference type="InterPro" id="IPR016461">
    <property type="entry name" value="COMT-like"/>
</dbReference>
<proteinExistence type="predicted"/>
<evidence type="ECO:0000313" key="7">
    <source>
        <dbReference type="Proteomes" id="UP000430564"/>
    </source>
</evidence>
<dbReference type="InterPro" id="IPR001077">
    <property type="entry name" value="COMT_C"/>
</dbReference>
<feature type="domain" description="BVU-1015-like N-terminal dimerisation-like" evidence="5">
    <location>
        <begin position="15"/>
        <end position="75"/>
    </location>
</feature>
<dbReference type="EMBL" id="WEHX01000120">
    <property type="protein sequence ID" value="KAB7653568.1"/>
    <property type="molecule type" value="Genomic_DNA"/>
</dbReference>
<keyword evidence="3" id="KW-0949">S-adenosyl-L-methionine</keyword>
<sequence length="374" mass="41097">MLRRNRPNYLETLESAQRLAFAPLIFQAAAAALRFGLLRVIAENPGITSDAAAKKAGMTAYAAEVVTDMLVPAGILERTALNESDENRKSGRGLKTTPTGDLLVYDEMTRANFFFSESVCYAGLAFTREALAEGKPAGLKAFNPGWKTIYPHLPELPEEAKSAWFGFDHWHSDQAYGAALNILARMFPEKGPGKLVDIGDNTGRFSKAFLLRFPNAQAVIADLPVEVDALSQRPELAQVRERLSGVAIDWLTSDELTDRPLALGADLYWMSQFLDCFSEAEAVSILTRTRRAMAGNSRLAVLEPVVDEQRHRAAELSLAATSLYFTVLANGNSKFFNGAELRRIFDAAGFVIESEHPDLGVSHTLFILRPRNAS</sequence>
<dbReference type="GO" id="GO:0008171">
    <property type="term" value="F:O-methyltransferase activity"/>
    <property type="evidence" value="ECO:0007669"/>
    <property type="project" value="InterPro"/>
</dbReference>
<evidence type="ECO:0000259" key="5">
    <source>
        <dbReference type="Pfam" id="PF21212"/>
    </source>
</evidence>
<accession>A0A6I1EGJ3</accession>
<evidence type="ECO:0000256" key="2">
    <source>
        <dbReference type="ARBA" id="ARBA00022679"/>
    </source>
</evidence>
<gene>
    <name evidence="6" type="ORF">GBM95_10805</name>
</gene>
<evidence type="ECO:0000259" key="4">
    <source>
        <dbReference type="Pfam" id="PF00891"/>
    </source>
</evidence>
<dbReference type="GO" id="GO:0032259">
    <property type="term" value="P:methylation"/>
    <property type="evidence" value="ECO:0007669"/>
    <property type="project" value="UniProtKB-KW"/>
</dbReference>
<name>A0A6I1EGJ3_9BURK</name>
<dbReference type="Gene3D" id="3.40.50.150">
    <property type="entry name" value="Vaccinia Virus protein VP39"/>
    <property type="match status" value="1"/>
</dbReference>
<feature type="domain" description="O-methyltransferase C-terminal" evidence="4">
    <location>
        <begin position="193"/>
        <end position="350"/>
    </location>
</feature>
<keyword evidence="1" id="KW-0489">Methyltransferase</keyword>
<organism evidence="6 7">
    <name type="scientific">Sutterella seckii</name>
    <dbReference type="NCBI Taxonomy" id="1944635"/>
    <lineage>
        <taxon>Bacteria</taxon>
        <taxon>Pseudomonadati</taxon>
        <taxon>Pseudomonadota</taxon>
        <taxon>Betaproteobacteria</taxon>
        <taxon>Burkholderiales</taxon>
        <taxon>Sutterellaceae</taxon>
        <taxon>Sutterella</taxon>
    </lineage>
</organism>
<protein>
    <submittedName>
        <fullName evidence="6">Uncharacterized protein</fullName>
    </submittedName>
</protein>
<dbReference type="Proteomes" id="UP000430564">
    <property type="component" value="Unassembled WGS sequence"/>
</dbReference>
<comment type="caution">
    <text evidence="6">The sequence shown here is derived from an EMBL/GenBank/DDBJ whole genome shotgun (WGS) entry which is preliminary data.</text>
</comment>
<evidence type="ECO:0000256" key="3">
    <source>
        <dbReference type="ARBA" id="ARBA00022691"/>
    </source>
</evidence>
<reference evidence="6 7" key="1">
    <citation type="submission" date="2019-10" db="EMBL/GenBank/DDBJ databases">
        <title>Genome diversity of Sutterella seckii.</title>
        <authorList>
            <person name="Chaplin A.V."/>
            <person name="Sokolova S.R."/>
            <person name="Mosin K.A."/>
            <person name="Ivanova E.L."/>
            <person name="Kochetkova T.O."/>
            <person name="Goltsov A.Y."/>
            <person name="Trofimov D.Y."/>
            <person name="Efimov B.A."/>
        </authorList>
    </citation>
    <scope>NUCLEOTIDE SEQUENCE [LARGE SCALE GENOMIC DNA]</scope>
    <source>
        <strain evidence="6 7">ASD393</strain>
    </source>
</reference>
<evidence type="ECO:0000256" key="1">
    <source>
        <dbReference type="ARBA" id="ARBA00022603"/>
    </source>
</evidence>
<dbReference type="OrthoDB" id="9805418at2"/>
<dbReference type="SUPFAM" id="SSF53335">
    <property type="entry name" value="S-adenosyl-L-methionine-dependent methyltransferases"/>
    <property type="match status" value="1"/>
</dbReference>
<dbReference type="PANTHER" id="PTHR43712:SF2">
    <property type="entry name" value="O-METHYLTRANSFERASE CICE"/>
    <property type="match status" value="1"/>
</dbReference>